<dbReference type="Pfam" id="PF19053">
    <property type="entry name" value="EccD"/>
    <property type="match status" value="1"/>
</dbReference>
<feature type="transmembrane region" description="Helical" evidence="8">
    <location>
        <begin position="236"/>
        <end position="257"/>
    </location>
</feature>
<name>A0A3A9WF96_9ACTN</name>
<dbReference type="EMBL" id="RBDY01000004">
    <property type="protein sequence ID" value="RKN25236.1"/>
    <property type="molecule type" value="Genomic_DNA"/>
</dbReference>
<evidence type="ECO:0000256" key="2">
    <source>
        <dbReference type="ARBA" id="ARBA00006162"/>
    </source>
</evidence>
<feature type="region of interest" description="Disordered" evidence="7">
    <location>
        <begin position="1"/>
        <end position="33"/>
    </location>
</feature>
<protein>
    <submittedName>
        <fullName evidence="10">Type VII secretion integral membrane protein EccD</fullName>
    </submittedName>
</protein>
<keyword evidence="6 8" id="KW-0472">Membrane</keyword>
<dbReference type="RefSeq" id="WP_120696243.1">
    <property type="nucleotide sequence ID" value="NZ_RBDX01000004.1"/>
</dbReference>
<gene>
    <name evidence="10" type="primary">eccD</name>
    <name evidence="11" type="ORF">D7318_08370</name>
    <name evidence="10" type="ORF">D7319_07515</name>
</gene>
<dbReference type="Proteomes" id="UP000275024">
    <property type="component" value="Unassembled WGS sequence"/>
</dbReference>
<dbReference type="GO" id="GO:0005886">
    <property type="term" value="C:plasma membrane"/>
    <property type="evidence" value="ECO:0007669"/>
    <property type="project" value="UniProtKB-SubCell"/>
</dbReference>
<evidence type="ECO:0000256" key="7">
    <source>
        <dbReference type="SAM" id="MobiDB-lite"/>
    </source>
</evidence>
<comment type="similarity">
    <text evidence="2">Belongs to the EccD/Snm4 family.</text>
</comment>
<feature type="transmembrane region" description="Helical" evidence="8">
    <location>
        <begin position="205"/>
        <end position="224"/>
    </location>
</feature>
<feature type="transmembrane region" description="Helical" evidence="8">
    <location>
        <begin position="263"/>
        <end position="284"/>
    </location>
</feature>
<keyword evidence="12" id="KW-1185">Reference proteome</keyword>
<dbReference type="InterPro" id="IPR006707">
    <property type="entry name" value="T7SS_EccD"/>
</dbReference>
<accession>A0A3A9WF96</accession>
<dbReference type="AlphaFoldDB" id="A0A3A9WF96"/>
<feature type="transmembrane region" description="Helical" evidence="8">
    <location>
        <begin position="179"/>
        <end position="199"/>
    </location>
</feature>
<keyword evidence="5 8" id="KW-1133">Transmembrane helix</keyword>
<evidence type="ECO:0000256" key="8">
    <source>
        <dbReference type="SAM" id="Phobius"/>
    </source>
</evidence>
<comment type="subcellular location">
    <subcellularLocation>
        <location evidence="1">Cell membrane</location>
        <topology evidence="1">Multi-pass membrane protein</topology>
    </subcellularLocation>
</comment>
<dbReference type="Gene3D" id="3.10.20.90">
    <property type="entry name" value="Phosphatidylinositol 3-kinase Catalytic Subunit, Chain A, domain 1"/>
    <property type="match status" value="1"/>
</dbReference>
<dbReference type="Pfam" id="PF08817">
    <property type="entry name" value="YukD"/>
    <property type="match status" value="1"/>
</dbReference>
<feature type="transmembrane region" description="Helical" evidence="8">
    <location>
        <begin position="430"/>
        <end position="452"/>
    </location>
</feature>
<evidence type="ECO:0000256" key="1">
    <source>
        <dbReference type="ARBA" id="ARBA00004651"/>
    </source>
</evidence>
<evidence type="ECO:0000259" key="9">
    <source>
        <dbReference type="Pfam" id="PF19053"/>
    </source>
</evidence>
<dbReference type="NCBIfam" id="TIGR03920">
    <property type="entry name" value="T7SS_EccD"/>
    <property type="match status" value="1"/>
</dbReference>
<evidence type="ECO:0000256" key="5">
    <source>
        <dbReference type="ARBA" id="ARBA00022989"/>
    </source>
</evidence>
<feature type="transmembrane region" description="Helical" evidence="8">
    <location>
        <begin position="291"/>
        <end position="309"/>
    </location>
</feature>
<dbReference type="Proteomes" id="UP000268652">
    <property type="component" value="Unassembled WGS sequence"/>
</dbReference>
<evidence type="ECO:0000256" key="6">
    <source>
        <dbReference type="ARBA" id="ARBA00023136"/>
    </source>
</evidence>
<keyword evidence="4 8" id="KW-0812">Transmembrane</keyword>
<proteinExistence type="inferred from homology"/>
<comment type="caution">
    <text evidence="10">The sequence shown here is derived from an EMBL/GenBank/DDBJ whole genome shotgun (WGS) entry which is preliminary data.</text>
</comment>
<evidence type="ECO:0000313" key="13">
    <source>
        <dbReference type="Proteomes" id="UP000275024"/>
    </source>
</evidence>
<dbReference type="EMBL" id="RBDX01000004">
    <property type="protein sequence ID" value="RKN10973.1"/>
    <property type="molecule type" value="Genomic_DNA"/>
</dbReference>
<feature type="transmembrane region" description="Helical" evidence="8">
    <location>
        <begin position="464"/>
        <end position="484"/>
    </location>
</feature>
<sequence length="495" mass="49148">MNGSLTPNATARRPARARAATPAAPAAPAAPSAPAAPAEFVRVGLAGAAGRADLAVPAGVPLARLMPTLLLHAGEDPGPDGGVRHGGWVLRRADGTRLAPDQPLVAQGVREGDLLFLAHGHDDATPPLYDDVVEVIGAHGVRGTWSGAGTRKVAGALAAVAALAACAALAAAPGRLPGWLGLATALLALAVGVLMARAFGDSRAGTAAAVLAAPPAMIGAVRLLGTEAGTVDGFTAGHLLLACAVLAVIGALGPVLVGGGDGTFTALVVAGALAAGGAAVCAVWDAEPARAAAVAGPLALALTTAWPAVALRLARLPAPEVASAAEDLERLPSQLQYERLRARVNRAGRLLRGMLVGSHVVAGGATLVLFAAGAMWASVLGGVCVVLILLRARLFREARQAVVPLATALVTAGGGAAFLLTASVGDTLPLLGVALPLALTVALVAGCVALFAGRSRSGPRLSRALDTLETLLLVAVVPLVLAVWEVYTTLLDLRA</sequence>
<evidence type="ECO:0000256" key="3">
    <source>
        <dbReference type="ARBA" id="ARBA00022475"/>
    </source>
</evidence>
<evidence type="ECO:0000313" key="12">
    <source>
        <dbReference type="Proteomes" id="UP000268652"/>
    </source>
</evidence>
<feature type="transmembrane region" description="Helical" evidence="8">
    <location>
        <begin position="360"/>
        <end position="390"/>
    </location>
</feature>
<evidence type="ECO:0000313" key="10">
    <source>
        <dbReference type="EMBL" id="RKN10973.1"/>
    </source>
</evidence>
<dbReference type="InterPro" id="IPR024962">
    <property type="entry name" value="YukD-like"/>
</dbReference>
<organism evidence="10 13">
    <name type="scientific">Streptomyces radicis</name>
    <dbReference type="NCBI Taxonomy" id="1750517"/>
    <lineage>
        <taxon>Bacteria</taxon>
        <taxon>Bacillati</taxon>
        <taxon>Actinomycetota</taxon>
        <taxon>Actinomycetes</taxon>
        <taxon>Kitasatosporales</taxon>
        <taxon>Streptomycetaceae</taxon>
        <taxon>Streptomyces</taxon>
    </lineage>
</organism>
<reference evidence="12 13" key="1">
    <citation type="submission" date="2018-09" db="EMBL/GenBank/DDBJ databases">
        <title>Streptomyces sp. nov. DS1-2, an endophytic actinomycete isolated from roots of Dendrobium scabrilingue.</title>
        <authorList>
            <person name="Kuncharoen N."/>
            <person name="Kudo T."/>
            <person name="Ohkuma M."/>
            <person name="Yuki M."/>
            <person name="Tanasupawat S."/>
        </authorList>
    </citation>
    <scope>NUCLEOTIDE SEQUENCE [LARGE SCALE GENOMIC DNA]</scope>
    <source>
        <strain evidence="10 13">AZ1-7</strain>
        <strain evidence="11 12">DS1-2</strain>
    </source>
</reference>
<feature type="transmembrane region" description="Helical" evidence="8">
    <location>
        <begin position="153"/>
        <end position="172"/>
    </location>
</feature>
<evidence type="ECO:0000313" key="11">
    <source>
        <dbReference type="EMBL" id="RKN25236.1"/>
    </source>
</evidence>
<feature type="transmembrane region" description="Helical" evidence="8">
    <location>
        <begin position="402"/>
        <end position="424"/>
    </location>
</feature>
<evidence type="ECO:0000256" key="4">
    <source>
        <dbReference type="ARBA" id="ARBA00022692"/>
    </source>
</evidence>
<dbReference type="PIRSF" id="PIRSF017804">
    <property type="entry name" value="Secretion_EccD1"/>
    <property type="match status" value="1"/>
</dbReference>
<dbReference type="OrthoDB" id="4156660at2"/>
<feature type="compositionally biased region" description="Low complexity" evidence="7">
    <location>
        <begin position="9"/>
        <end position="33"/>
    </location>
</feature>
<feature type="domain" description="EccD-like transmembrane" evidence="9">
    <location>
        <begin position="150"/>
        <end position="492"/>
    </location>
</feature>
<dbReference type="InterPro" id="IPR044049">
    <property type="entry name" value="EccD_transm"/>
</dbReference>
<keyword evidence="3" id="KW-1003">Cell membrane</keyword>